<accession>A0A7R9PXE7</accession>
<dbReference type="InterPro" id="IPR051061">
    <property type="entry name" value="Zinc_finger_trans_reg"/>
</dbReference>
<feature type="compositionally biased region" description="Basic and acidic residues" evidence="10">
    <location>
        <begin position="889"/>
        <end position="899"/>
    </location>
</feature>
<feature type="region of interest" description="Disordered" evidence="10">
    <location>
        <begin position="478"/>
        <end position="500"/>
    </location>
</feature>
<proteinExistence type="predicted"/>
<keyword evidence="7" id="KW-0804">Transcription</keyword>
<keyword evidence="13" id="KW-1185">Reference proteome</keyword>
<evidence type="ECO:0000313" key="12">
    <source>
        <dbReference type="EMBL" id="CAD7624298.1"/>
    </source>
</evidence>
<dbReference type="PROSITE" id="PS50157">
    <property type="entry name" value="ZINC_FINGER_C2H2_2"/>
    <property type="match status" value="11"/>
</dbReference>
<reference evidence="12" key="1">
    <citation type="submission" date="2020-11" db="EMBL/GenBank/DDBJ databases">
        <authorList>
            <person name="Tran Van P."/>
        </authorList>
    </citation>
    <scope>NUCLEOTIDE SEQUENCE</scope>
</reference>
<dbReference type="OrthoDB" id="6489045at2759"/>
<dbReference type="InterPro" id="IPR013087">
    <property type="entry name" value="Znf_C2H2_type"/>
</dbReference>
<keyword evidence="6" id="KW-0805">Transcription regulation</keyword>
<dbReference type="PANTHER" id="PTHR46179:SF13">
    <property type="entry name" value="C2H2-TYPE DOMAIN-CONTAINING PROTEIN"/>
    <property type="match status" value="1"/>
</dbReference>
<feature type="domain" description="C2H2-type" evidence="11">
    <location>
        <begin position="944"/>
        <end position="973"/>
    </location>
</feature>
<feature type="domain" description="C2H2-type" evidence="11">
    <location>
        <begin position="1270"/>
        <end position="1293"/>
    </location>
</feature>
<name>A0A7R9PXE7_9ACAR</name>
<evidence type="ECO:0000256" key="7">
    <source>
        <dbReference type="ARBA" id="ARBA00023163"/>
    </source>
</evidence>
<keyword evidence="5" id="KW-0862">Zinc</keyword>
<feature type="domain" description="C2H2-type" evidence="11">
    <location>
        <begin position="1070"/>
        <end position="1090"/>
    </location>
</feature>
<keyword evidence="2" id="KW-0479">Metal-binding</keyword>
<feature type="region of interest" description="Disordered" evidence="10">
    <location>
        <begin position="60"/>
        <end position="113"/>
    </location>
</feature>
<dbReference type="Proteomes" id="UP000759131">
    <property type="component" value="Unassembled WGS sequence"/>
</dbReference>
<dbReference type="PANTHER" id="PTHR46179">
    <property type="entry name" value="ZINC FINGER PROTEIN"/>
    <property type="match status" value="1"/>
</dbReference>
<keyword evidence="4 9" id="KW-0863">Zinc-finger</keyword>
<feature type="region of interest" description="Disordered" evidence="10">
    <location>
        <begin position="1386"/>
        <end position="1407"/>
    </location>
</feature>
<feature type="compositionally biased region" description="Basic and acidic residues" evidence="10">
    <location>
        <begin position="485"/>
        <end position="500"/>
    </location>
</feature>
<feature type="domain" description="C2H2-type" evidence="11">
    <location>
        <begin position="397"/>
        <end position="425"/>
    </location>
</feature>
<dbReference type="GO" id="GO:0008270">
    <property type="term" value="F:zinc ion binding"/>
    <property type="evidence" value="ECO:0007669"/>
    <property type="project" value="UniProtKB-KW"/>
</dbReference>
<feature type="region of interest" description="Disordered" evidence="10">
    <location>
        <begin position="742"/>
        <end position="770"/>
    </location>
</feature>
<evidence type="ECO:0000256" key="10">
    <source>
        <dbReference type="SAM" id="MobiDB-lite"/>
    </source>
</evidence>
<evidence type="ECO:0000256" key="6">
    <source>
        <dbReference type="ARBA" id="ARBA00023015"/>
    </source>
</evidence>
<feature type="domain" description="C2H2-type" evidence="11">
    <location>
        <begin position="426"/>
        <end position="445"/>
    </location>
</feature>
<feature type="domain" description="C2H2-type" evidence="11">
    <location>
        <begin position="626"/>
        <end position="649"/>
    </location>
</feature>
<evidence type="ECO:0000256" key="9">
    <source>
        <dbReference type="PROSITE-ProRule" id="PRU00042"/>
    </source>
</evidence>
<evidence type="ECO:0000313" key="13">
    <source>
        <dbReference type="Proteomes" id="UP000759131"/>
    </source>
</evidence>
<evidence type="ECO:0000256" key="8">
    <source>
        <dbReference type="ARBA" id="ARBA00023242"/>
    </source>
</evidence>
<evidence type="ECO:0000256" key="5">
    <source>
        <dbReference type="ARBA" id="ARBA00022833"/>
    </source>
</evidence>
<feature type="region of interest" description="Disordered" evidence="10">
    <location>
        <begin position="1119"/>
        <end position="1146"/>
    </location>
</feature>
<evidence type="ECO:0000256" key="1">
    <source>
        <dbReference type="ARBA" id="ARBA00004123"/>
    </source>
</evidence>
<evidence type="ECO:0000256" key="2">
    <source>
        <dbReference type="ARBA" id="ARBA00022723"/>
    </source>
</evidence>
<feature type="compositionally biased region" description="Basic residues" evidence="10">
    <location>
        <begin position="1389"/>
        <end position="1407"/>
    </location>
</feature>
<keyword evidence="3" id="KW-0677">Repeat</keyword>
<dbReference type="PROSITE" id="PS00028">
    <property type="entry name" value="ZINC_FINGER_C2H2_1"/>
    <property type="match status" value="15"/>
</dbReference>
<gene>
    <name evidence="12" type="ORF">OSB1V03_LOCUS4743</name>
</gene>
<dbReference type="EMBL" id="OC856805">
    <property type="protein sequence ID" value="CAD7624298.1"/>
    <property type="molecule type" value="Genomic_DNA"/>
</dbReference>
<evidence type="ECO:0000256" key="3">
    <source>
        <dbReference type="ARBA" id="ARBA00022737"/>
    </source>
</evidence>
<feature type="domain" description="C2H2-type" evidence="11">
    <location>
        <begin position="682"/>
        <end position="711"/>
    </location>
</feature>
<dbReference type="SMART" id="SM00355">
    <property type="entry name" value="ZnF_C2H2"/>
    <property type="match status" value="28"/>
</dbReference>
<dbReference type="FunFam" id="3.30.160.60:FF:000303">
    <property type="entry name" value="Zinc finger protein 41"/>
    <property type="match status" value="1"/>
</dbReference>
<dbReference type="Pfam" id="PF00096">
    <property type="entry name" value="zf-C2H2"/>
    <property type="match status" value="4"/>
</dbReference>
<feature type="domain" description="C2H2-type" evidence="11">
    <location>
        <begin position="300"/>
        <end position="329"/>
    </location>
</feature>
<keyword evidence="8" id="KW-0539">Nucleus</keyword>
<dbReference type="InterPro" id="IPR036236">
    <property type="entry name" value="Znf_C2H2_sf"/>
</dbReference>
<feature type="region of interest" description="Disordered" evidence="10">
    <location>
        <begin position="230"/>
        <end position="272"/>
    </location>
</feature>
<evidence type="ECO:0000256" key="4">
    <source>
        <dbReference type="ARBA" id="ARBA00022771"/>
    </source>
</evidence>
<evidence type="ECO:0000259" key="11">
    <source>
        <dbReference type="PROSITE" id="PS50157"/>
    </source>
</evidence>
<sequence length="1407" mass="163024">MAVINESEVLIAPKTSPKTAVKTVFKEKDVVKHESRDSDIGVQEVGLECNVNLVSNEGIIDGTADESDDNVNPVVDETQNDCDLNTRTDDKSDTESGGQSGDDYCNDSSDDDYQPKNTFAEHYMQSSINCKIDYKFRQEINALKHLKESLVSVNQLNVDNYSNVITESEVLIAPKTSPKTTAKTVSKEKDIVKHEPRGSDIGVQEVGLECNVNLVSNEVVIDETVDESDDNVNFVVDETQDDCDSNTRTDDKSDTESGGQSGDDYCNDSSDDDYQPKNTFAEHYMQSIAKHRPPPTGGKFVCDVEGCEKSYKTKRALNQHRMAHFGKRFYCSYEDCNKHLGTESMMIQHRIKGPHVLGGRPYVCGIKRCVYETRVKEELESHIMTIHYDHQRTVHPVVCDECGQHFNRKEFLAIHMREDHSPDGRFKCEQCDRTFGKKKGLRLHRENERCRVYRCQWLGCRFRTPYKILLYYSHVNTHSKGRPKAKQDSNPRADDTKEPKRTHRCEVEGCGSAYKTEAALKIHSCRKHGNQYACDWPGCDFRTGSRYTLDNHVKVKHTDERLFPCALDGCQLSCRHKTHLLVHQLRAHPDHFPDKPWFKCEETDCEFRTKCKYAIDKHVKDHNKSYECDICGKVLKREHRFVMHRRAHTQSIRCSWPGCETVVASEDTMRDHYNTHTKAIVYRCLFPGCEKTFLQRTAYFHHKSNHKSDRPRHRCHWPECDYETSNRELLKRHIDRHNGVETVVKKRKRSPPKQQKELKSPKNNFQPMDKYKGNYRSIDERSNFRQEINALKHLKESLVSVNQLNVDNYSNVINESEVLIAPKTTAKTVSKEKDIDKHEPQDSDIGVQEVGLECDVNFVSNEVVIDGTVDESDDNVNLVVDETQNDCDLNTRTDDKSDIESGGQSGDDNCNDSSDDDYQPKNTFAEHYMQSMANHRPPPTGGQFACDVEGCEKSYKTKRQLNHHRMAHFGKRFYCSYEDCNKHLGSESPMIQHRRTGPHVLGGRPYVCGIKRCVYETRVKEELESHIMSIHYDHQRTVHPVVCDECGQHFNRKEFLAIHMREDHSPDVRFKCKQCDRTFRKKESLRLHRQNKRCRVFRCKWPGCKFRTPYKILLYGSHENTHSKGRPKAKQDSNPPADDTEEPKRTHRCEVEGCRRVYKTEAALKKHSIHKHGTQHACHWPGCDFRTGLRSVVDKHVKVNHSDDRPFLCGLDGCQLRCLQKSLLLIHQIRGHPDHFPDKPWFKCDETNCEFRTKCKYRIATHIKGHTKPFVCDICGKGFQSKNHLIIHRRAHTETIRCSWPGCETVVASEDTMRDHYNTHTKAIVYECLFPGCDKTFLQRTSYFHHKSNHKSDRPRHRCHWPECDYETSNRELLKRHIDRHNGVETVVKKRKRSPPKTTKRAKKSKK</sequence>
<feature type="domain" description="C2H2-type" evidence="11">
    <location>
        <begin position="1041"/>
        <end position="1069"/>
    </location>
</feature>
<dbReference type="GO" id="GO:0006357">
    <property type="term" value="P:regulation of transcription by RNA polymerase II"/>
    <property type="evidence" value="ECO:0007669"/>
    <property type="project" value="TreeGrafter"/>
</dbReference>
<dbReference type="SUPFAM" id="SSF57667">
    <property type="entry name" value="beta-beta-alpha zinc fingers"/>
    <property type="match status" value="7"/>
</dbReference>
<feature type="domain" description="C2H2-type" evidence="11">
    <location>
        <begin position="1326"/>
        <end position="1355"/>
    </location>
</feature>
<dbReference type="GO" id="GO:0005634">
    <property type="term" value="C:nucleus"/>
    <property type="evidence" value="ECO:0007669"/>
    <property type="project" value="UniProtKB-SubCell"/>
</dbReference>
<dbReference type="Gene3D" id="3.30.160.60">
    <property type="entry name" value="Classic Zinc Finger"/>
    <property type="match status" value="10"/>
</dbReference>
<feature type="compositionally biased region" description="Basic and acidic residues" evidence="10">
    <location>
        <begin position="245"/>
        <end position="255"/>
    </location>
</feature>
<feature type="compositionally biased region" description="Basic and acidic residues" evidence="10">
    <location>
        <begin position="84"/>
        <end position="94"/>
    </location>
</feature>
<organism evidence="12">
    <name type="scientific">Medioppia subpectinata</name>
    <dbReference type="NCBI Taxonomy" id="1979941"/>
    <lineage>
        <taxon>Eukaryota</taxon>
        <taxon>Metazoa</taxon>
        <taxon>Ecdysozoa</taxon>
        <taxon>Arthropoda</taxon>
        <taxon>Chelicerata</taxon>
        <taxon>Arachnida</taxon>
        <taxon>Acari</taxon>
        <taxon>Acariformes</taxon>
        <taxon>Sarcoptiformes</taxon>
        <taxon>Oribatida</taxon>
        <taxon>Brachypylina</taxon>
        <taxon>Oppioidea</taxon>
        <taxon>Oppiidae</taxon>
        <taxon>Medioppia</taxon>
    </lineage>
</organism>
<dbReference type="GO" id="GO:1990837">
    <property type="term" value="F:sequence-specific double-stranded DNA binding"/>
    <property type="evidence" value="ECO:0007669"/>
    <property type="project" value="UniProtKB-ARBA"/>
</dbReference>
<comment type="subcellular location">
    <subcellularLocation>
        <location evidence="1">Nucleus</location>
    </subcellularLocation>
</comment>
<feature type="region of interest" description="Disordered" evidence="10">
    <location>
        <begin position="887"/>
        <end position="921"/>
    </location>
</feature>
<dbReference type="EMBL" id="CAJPIZ010002230">
    <property type="protein sequence ID" value="CAG2104728.1"/>
    <property type="molecule type" value="Genomic_DNA"/>
</dbReference>
<protein>
    <recommendedName>
        <fullName evidence="11">C2H2-type domain-containing protein</fullName>
    </recommendedName>
</protein>
<feature type="domain" description="C2H2-type" evidence="11">
    <location>
        <begin position="532"/>
        <end position="562"/>
    </location>
</feature>